<proteinExistence type="predicted"/>
<name>A0ACA9RGJ1_9GLOM</name>
<keyword evidence="2" id="KW-1185">Reference proteome</keyword>
<comment type="caution">
    <text evidence="1">The sequence shown here is derived from an EMBL/GenBank/DDBJ whole genome shotgun (WGS) entry which is preliminary data.</text>
</comment>
<dbReference type="EMBL" id="CAJVPW010071441">
    <property type="protein sequence ID" value="CAG8793413.1"/>
    <property type="molecule type" value="Genomic_DNA"/>
</dbReference>
<sequence length="99" mass="11415">LEKAKKVSITCDIWSSITMQSYLGITVHFINYEWQLKHFLLDLYYLSEQHTAINISQALIQVLDQTKITEKLLGITTDNAHSMIAAGRELKETLNNYEL</sequence>
<dbReference type="Proteomes" id="UP000789366">
    <property type="component" value="Unassembled WGS sequence"/>
</dbReference>
<evidence type="ECO:0000313" key="2">
    <source>
        <dbReference type="Proteomes" id="UP000789366"/>
    </source>
</evidence>
<feature type="non-terminal residue" evidence="1">
    <location>
        <position position="1"/>
    </location>
</feature>
<evidence type="ECO:0000313" key="1">
    <source>
        <dbReference type="EMBL" id="CAG8793413.1"/>
    </source>
</evidence>
<feature type="non-terminal residue" evidence="1">
    <location>
        <position position="99"/>
    </location>
</feature>
<accession>A0ACA9RGJ1</accession>
<protein>
    <submittedName>
        <fullName evidence="1">16401_t:CDS:1</fullName>
    </submittedName>
</protein>
<gene>
    <name evidence="1" type="ORF">SPELUC_LOCUS17433</name>
</gene>
<organism evidence="1 2">
    <name type="scientific">Cetraspora pellucida</name>
    <dbReference type="NCBI Taxonomy" id="1433469"/>
    <lineage>
        <taxon>Eukaryota</taxon>
        <taxon>Fungi</taxon>
        <taxon>Fungi incertae sedis</taxon>
        <taxon>Mucoromycota</taxon>
        <taxon>Glomeromycotina</taxon>
        <taxon>Glomeromycetes</taxon>
        <taxon>Diversisporales</taxon>
        <taxon>Gigasporaceae</taxon>
        <taxon>Cetraspora</taxon>
    </lineage>
</organism>
<reference evidence="1" key="1">
    <citation type="submission" date="2021-06" db="EMBL/GenBank/DDBJ databases">
        <authorList>
            <person name="Kallberg Y."/>
            <person name="Tangrot J."/>
            <person name="Rosling A."/>
        </authorList>
    </citation>
    <scope>NUCLEOTIDE SEQUENCE</scope>
    <source>
        <strain evidence="1">28 12/20/2015</strain>
    </source>
</reference>